<dbReference type="CDD" id="cd02440">
    <property type="entry name" value="AdoMet_MTases"/>
    <property type="match status" value="1"/>
</dbReference>
<evidence type="ECO:0000259" key="3">
    <source>
        <dbReference type="Pfam" id="PF13649"/>
    </source>
</evidence>
<dbReference type="RefSeq" id="WP_173413364.1">
    <property type="nucleotide sequence ID" value="NZ_CP054139.1"/>
</dbReference>
<keyword evidence="5" id="KW-1185">Reference proteome</keyword>
<dbReference type="KEGG" id="mmab:HQ865_02455"/>
<keyword evidence="2 4" id="KW-0808">Transferase</keyword>
<dbReference type="InterPro" id="IPR029063">
    <property type="entry name" value="SAM-dependent_MTases_sf"/>
</dbReference>
<dbReference type="SUPFAM" id="SSF53335">
    <property type="entry name" value="S-adenosyl-L-methionine-dependent methyltransferases"/>
    <property type="match status" value="1"/>
</dbReference>
<proteinExistence type="predicted"/>
<evidence type="ECO:0000313" key="4">
    <source>
        <dbReference type="EMBL" id="QKJ28664.1"/>
    </source>
</evidence>
<keyword evidence="1 4" id="KW-0489">Methyltransferase</keyword>
<accession>A0A7D4Q872</accession>
<dbReference type="Pfam" id="PF13649">
    <property type="entry name" value="Methyltransf_25"/>
    <property type="match status" value="1"/>
</dbReference>
<organism evidence="4 5">
    <name type="scientific">Mucilaginibacter mali</name>
    <dbReference type="NCBI Taxonomy" id="2740462"/>
    <lineage>
        <taxon>Bacteria</taxon>
        <taxon>Pseudomonadati</taxon>
        <taxon>Bacteroidota</taxon>
        <taxon>Sphingobacteriia</taxon>
        <taxon>Sphingobacteriales</taxon>
        <taxon>Sphingobacteriaceae</taxon>
        <taxon>Mucilaginibacter</taxon>
    </lineage>
</organism>
<dbReference type="EMBL" id="CP054139">
    <property type="protein sequence ID" value="QKJ28664.1"/>
    <property type="molecule type" value="Genomic_DNA"/>
</dbReference>
<dbReference type="Proteomes" id="UP000505355">
    <property type="component" value="Chromosome"/>
</dbReference>
<dbReference type="PANTHER" id="PTHR43861:SF1">
    <property type="entry name" value="TRANS-ACONITATE 2-METHYLTRANSFERASE"/>
    <property type="match status" value="1"/>
</dbReference>
<dbReference type="AlphaFoldDB" id="A0A7D4Q872"/>
<sequence length="230" mass="26652">MQSVEDFYDQLSSRYTELISRCVPRYDEIFYNLFYYVPDDLHPARILDLGCGTGNLTAAALQHFPQAEIHALDLSADILNECRERFKDNTNIHYHQQDFSNLDFSDESFDLVISSIAIHHIPDKQKAALYSKLYQMLRPGGVFVFADQTRGATDEIYQKHIARWKEEALKLGSTEADWQLWMAHQDAHDYHTPVLWHLKELETAGFATVDVIWKNIMWAVVMGRRGNLIA</sequence>
<name>A0A7D4Q872_9SPHI</name>
<protein>
    <submittedName>
        <fullName evidence="4">Class I SAM-dependent methyltransferase</fullName>
    </submittedName>
</protein>
<gene>
    <name evidence="4" type="ORF">HQ865_02455</name>
</gene>
<dbReference type="Gene3D" id="3.40.50.150">
    <property type="entry name" value="Vaccinia Virus protein VP39"/>
    <property type="match status" value="1"/>
</dbReference>
<dbReference type="InterPro" id="IPR041698">
    <property type="entry name" value="Methyltransf_25"/>
</dbReference>
<evidence type="ECO:0000256" key="1">
    <source>
        <dbReference type="ARBA" id="ARBA00022603"/>
    </source>
</evidence>
<dbReference type="GO" id="GO:0032259">
    <property type="term" value="P:methylation"/>
    <property type="evidence" value="ECO:0007669"/>
    <property type="project" value="UniProtKB-KW"/>
</dbReference>
<evidence type="ECO:0000256" key="2">
    <source>
        <dbReference type="ARBA" id="ARBA00022679"/>
    </source>
</evidence>
<dbReference type="PANTHER" id="PTHR43861">
    <property type="entry name" value="TRANS-ACONITATE 2-METHYLTRANSFERASE-RELATED"/>
    <property type="match status" value="1"/>
</dbReference>
<reference evidence="4 5" key="1">
    <citation type="submission" date="2020-05" db="EMBL/GenBank/DDBJ databases">
        <title>Mucilaginibacter mali sp. nov.</title>
        <authorList>
            <person name="Kim H.S."/>
            <person name="Lee K.C."/>
            <person name="Suh M.K."/>
            <person name="Kim J.-S."/>
            <person name="Han K.-I."/>
            <person name="Eom M.K."/>
            <person name="Shin Y.K."/>
            <person name="Lee J.-S."/>
        </authorList>
    </citation>
    <scope>NUCLEOTIDE SEQUENCE [LARGE SCALE GENOMIC DNA]</scope>
    <source>
        <strain evidence="4 5">G2-14</strain>
    </source>
</reference>
<dbReference type="GO" id="GO:0008168">
    <property type="term" value="F:methyltransferase activity"/>
    <property type="evidence" value="ECO:0007669"/>
    <property type="project" value="UniProtKB-KW"/>
</dbReference>
<feature type="domain" description="Methyltransferase" evidence="3">
    <location>
        <begin position="46"/>
        <end position="141"/>
    </location>
</feature>
<evidence type="ECO:0000313" key="5">
    <source>
        <dbReference type="Proteomes" id="UP000505355"/>
    </source>
</evidence>